<dbReference type="InterPro" id="IPR003615">
    <property type="entry name" value="HNH_nuc"/>
</dbReference>
<evidence type="ECO:0000259" key="1">
    <source>
        <dbReference type="Pfam" id="PF13391"/>
    </source>
</evidence>
<proteinExistence type="predicted"/>
<organism evidence="2 3">
    <name type="scientific">Agathobacter rectalis</name>
    <dbReference type="NCBI Taxonomy" id="39491"/>
    <lineage>
        <taxon>Bacteria</taxon>
        <taxon>Bacillati</taxon>
        <taxon>Bacillota</taxon>
        <taxon>Clostridia</taxon>
        <taxon>Lachnospirales</taxon>
        <taxon>Lachnospiraceae</taxon>
        <taxon>Agathobacter</taxon>
    </lineage>
</organism>
<dbReference type="AlphaFoldDB" id="A0A173XE95"/>
<gene>
    <name evidence="2" type="ORF">ERS852417_00432</name>
</gene>
<sequence>MYRQIIDTLNQFLNYIHIPGTPLNPDAFQGILVKKLSNQNIIKDKRRINAGDTSSTVNQTHIDVTGKQGMLFFFEELNNATTSVQSIDIDIYDNNFRYLHEIDQPSGRMDLNGNTYYVRSNINLPQYLTDFNFALHSSAYKKYGHTGDQVQINIPDSEEAFTQLQRFAFQDDALVMLRYDYLRYVAILIPCELCNNLYSITNTHGTHNVNYVAMNPSYNPVLAHQIQYNIISNDVSCDDVEAMTLQRTLNNNPCAGTDVEKIVKTRVSQGSFRRLLLLERHHCNLCDISTTSVLRASHIKEWAESSKEERIDANNGLLLCANHDALFDRHLISFEPNTGNICISASIDDDQRNALNLSKSARISMNDRMKAYMQIHYKKFIEKENQ</sequence>
<dbReference type="EMBL" id="CYYW01000002">
    <property type="protein sequence ID" value="CUN50003.1"/>
    <property type="molecule type" value="Genomic_DNA"/>
</dbReference>
<evidence type="ECO:0000313" key="3">
    <source>
        <dbReference type="Proteomes" id="UP000095384"/>
    </source>
</evidence>
<reference evidence="2 3" key="1">
    <citation type="submission" date="2015-09" db="EMBL/GenBank/DDBJ databases">
        <authorList>
            <consortium name="Pathogen Informatics"/>
        </authorList>
    </citation>
    <scope>NUCLEOTIDE SEQUENCE [LARGE SCALE GENOMIC DNA]</scope>
    <source>
        <strain evidence="2 3">2789STDY5608860</strain>
    </source>
</reference>
<feature type="domain" description="HNH nuclease" evidence="1">
    <location>
        <begin position="283"/>
        <end position="335"/>
    </location>
</feature>
<dbReference type="Pfam" id="PF13391">
    <property type="entry name" value="HNH_2"/>
    <property type="match status" value="1"/>
</dbReference>
<name>A0A173XE95_9FIRM</name>
<dbReference type="RefSeq" id="WP_055222921.1">
    <property type="nucleotide sequence ID" value="NZ_CYYW01000002.1"/>
</dbReference>
<evidence type="ECO:0000313" key="2">
    <source>
        <dbReference type="EMBL" id="CUN50003.1"/>
    </source>
</evidence>
<dbReference type="Proteomes" id="UP000095384">
    <property type="component" value="Unassembled WGS sequence"/>
</dbReference>
<protein>
    <recommendedName>
        <fullName evidence="1">HNH nuclease domain-containing protein</fullName>
    </recommendedName>
</protein>
<accession>A0A173XE95</accession>